<dbReference type="RefSeq" id="WP_184799913.1">
    <property type="nucleotide sequence ID" value="NZ_JACIIZ010000005.1"/>
</dbReference>
<evidence type="ECO:0000259" key="6">
    <source>
        <dbReference type="Pfam" id="PF01343"/>
    </source>
</evidence>
<dbReference type="Gene3D" id="3.90.226.10">
    <property type="entry name" value="2-enoyl-CoA Hydratase, Chain A, domain 1"/>
    <property type="match status" value="1"/>
</dbReference>
<dbReference type="InterPro" id="IPR029045">
    <property type="entry name" value="ClpP/crotonase-like_dom_sf"/>
</dbReference>
<keyword evidence="3" id="KW-0378">Hydrolase</keyword>
<dbReference type="SUPFAM" id="SSF52096">
    <property type="entry name" value="ClpP/crotonase"/>
    <property type="match status" value="1"/>
</dbReference>
<gene>
    <name evidence="7" type="ORF">FHS74_001973</name>
</gene>
<name>A0A7X0AWI5_9PROT</name>
<proteinExistence type="inferred from homology"/>
<keyword evidence="2 7" id="KW-0645">Protease</keyword>
<protein>
    <submittedName>
        <fullName evidence="7">ClpP class serine protease</fullName>
    </submittedName>
</protein>
<comment type="similarity">
    <text evidence="1">Belongs to the peptidase S49 family.</text>
</comment>
<evidence type="ECO:0000256" key="2">
    <source>
        <dbReference type="ARBA" id="ARBA00022670"/>
    </source>
</evidence>
<feature type="compositionally biased region" description="Acidic residues" evidence="5">
    <location>
        <begin position="358"/>
        <end position="391"/>
    </location>
</feature>
<dbReference type="AlphaFoldDB" id="A0A7X0AWI5"/>
<dbReference type="PANTHER" id="PTHR33209:SF1">
    <property type="entry name" value="PEPTIDASE S49 DOMAIN-CONTAINING PROTEIN"/>
    <property type="match status" value="1"/>
</dbReference>
<dbReference type="Proteomes" id="UP000539175">
    <property type="component" value="Unassembled WGS sequence"/>
</dbReference>
<dbReference type="InterPro" id="IPR002142">
    <property type="entry name" value="Peptidase_S49"/>
</dbReference>
<dbReference type="CDD" id="cd07022">
    <property type="entry name" value="S49_Sppa_36K_type"/>
    <property type="match status" value="1"/>
</dbReference>
<dbReference type="GO" id="GO:0006508">
    <property type="term" value="P:proteolysis"/>
    <property type="evidence" value="ECO:0007669"/>
    <property type="project" value="UniProtKB-KW"/>
</dbReference>
<feature type="region of interest" description="Disordered" evidence="5">
    <location>
        <begin position="308"/>
        <end position="397"/>
    </location>
</feature>
<dbReference type="GO" id="GO:0008236">
    <property type="term" value="F:serine-type peptidase activity"/>
    <property type="evidence" value="ECO:0007669"/>
    <property type="project" value="UniProtKB-KW"/>
</dbReference>
<evidence type="ECO:0000256" key="3">
    <source>
        <dbReference type="ARBA" id="ARBA00022801"/>
    </source>
</evidence>
<evidence type="ECO:0000256" key="1">
    <source>
        <dbReference type="ARBA" id="ARBA00008683"/>
    </source>
</evidence>
<evidence type="ECO:0000313" key="8">
    <source>
        <dbReference type="Proteomes" id="UP000539175"/>
    </source>
</evidence>
<sequence>MSALSFRLAEYISGLTLCMEPGRARAALLVLAPRLGMSVRTDSAPAEDGATLAAQARSAREASLTLAGAVETVEVGDGLGEYALTEDGMAIVSIAGTLVSRFGFLDAACGLTSYESLNATADALAQDPRVGGVMLDVNSGGGVANGMLDTADAFRALDGIKPVFGYANSVAGSAAYGLIASGSRVFLPRMALVGSIGAMTVHIDQSAADAARGLAYTALFAGDYKVDGWDHAPLADDARVRIMARITSVRDQFAQSVATHRGLSLEAVLDTKAGVLLDHDAVSSGLADDVLVFADAMDALRQEVRARATNRTTVPSAGGQAPANAVRPRDKEIIMGLPKTRAPGKGVRPIKTETAVEPPEDNPAEDEATPGGADGDETEGADGEGEDGDEGAAEKVTAARTEAAEIVAACVQAGAPQLAAGFISAGTPLTTVKAKLDTASSIRALVADAAKASPNIRADAAEALIGAGATLAEARKSILDAMLTGQAPAIRSAAPDPVKKVGAAIDVAAIYARANRLK</sequence>
<dbReference type="EMBL" id="JACIIZ010000005">
    <property type="protein sequence ID" value="MBB6251422.1"/>
    <property type="molecule type" value="Genomic_DNA"/>
</dbReference>
<dbReference type="Pfam" id="PF01343">
    <property type="entry name" value="Peptidase_S49"/>
    <property type="match status" value="1"/>
</dbReference>
<evidence type="ECO:0000256" key="5">
    <source>
        <dbReference type="SAM" id="MobiDB-lite"/>
    </source>
</evidence>
<organism evidence="7 8">
    <name type="scientific">Nitrospirillum iridis</name>
    <dbReference type="NCBI Taxonomy" id="765888"/>
    <lineage>
        <taxon>Bacteria</taxon>
        <taxon>Pseudomonadati</taxon>
        <taxon>Pseudomonadota</taxon>
        <taxon>Alphaproteobacteria</taxon>
        <taxon>Rhodospirillales</taxon>
        <taxon>Azospirillaceae</taxon>
        <taxon>Nitrospirillum</taxon>
    </lineage>
</organism>
<reference evidence="7 8" key="1">
    <citation type="submission" date="2020-08" db="EMBL/GenBank/DDBJ databases">
        <title>Genomic Encyclopedia of Type Strains, Phase IV (KMG-IV): sequencing the most valuable type-strain genomes for metagenomic binning, comparative biology and taxonomic classification.</title>
        <authorList>
            <person name="Goeker M."/>
        </authorList>
    </citation>
    <scope>NUCLEOTIDE SEQUENCE [LARGE SCALE GENOMIC DNA]</scope>
    <source>
        <strain evidence="7 8">DSM 22198</strain>
    </source>
</reference>
<keyword evidence="4" id="KW-0720">Serine protease</keyword>
<comment type="caution">
    <text evidence="7">The sequence shown here is derived from an EMBL/GenBank/DDBJ whole genome shotgun (WGS) entry which is preliminary data.</text>
</comment>
<accession>A0A7X0AWI5</accession>
<keyword evidence="8" id="KW-1185">Reference proteome</keyword>
<evidence type="ECO:0000256" key="4">
    <source>
        <dbReference type="ARBA" id="ARBA00022825"/>
    </source>
</evidence>
<feature type="domain" description="Peptidase S49" evidence="6">
    <location>
        <begin position="157"/>
        <end position="305"/>
    </location>
</feature>
<dbReference type="PANTHER" id="PTHR33209">
    <property type="entry name" value="PROTEASE 4"/>
    <property type="match status" value="1"/>
</dbReference>
<evidence type="ECO:0000313" key="7">
    <source>
        <dbReference type="EMBL" id="MBB6251422.1"/>
    </source>
</evidence>
<dbReference type="InterPro" id="IPR033855">
    <property type="entry name" value="Protein_C"/>
</dbReference>